<dbReference type="InterPro" id="IPR036388">
    <property type="entry name" value="WH-like_DNA-bd_sf"/>
</dbReference>
<dbReference type="GO" id="GO:0030170">
    <property type="term" value="F:pyridoxal phosphate binding"/>
    <property type="evidence" value="ECO:0007669"/>
    <property type="project" value="InterPro"/>
</dbReference>
<dbReference type="GO" id="GO:0003677">
    <property type="term" value="F:DNA binding"/>
    <property type="evidence" value="ECO:0007669"/>
    <property type="project" value="UniProtKB-KW"/>
</dbReference>
<dbReference type="Gene3D" id="3.40.640.10">
    <property type="entry name" value="Type I PLP-dependent aspartate aminotransferase-like (Major domain)"/>
    <property type="match status" value="1"/>
</dbReference>
<keyword evidence="8" id="KW-1185">Reference proteome</keyword>
<dbReference type="InterPro" id="IPR000524">
    <property type="entry name" value="Tscrpt_reg_HTH_GntR"/>
</dbReference>
<dbReference type="SUPFAM" id="SSF46785">
    <property type="entry name" value="Winged helix' DNA-binding domain"/>
    <property type="match status" value="1"/>
</dbReference>
<dbReference type="AlphaFoldDB" id="A0A6V8SMP6"/>
<dbReference type="EMBL" id="BLZR01000002">
    <property type="protein sequence ID" value="GFP78489.1"/>
    <property type="molecule type" value="Genomic_DNA"/>
</dbReference>
<dbReference type="Gene3D" id="1.10.10.10">
    <property type="entry name" value="Winged helix-like DNA-binding domain superfamily/Winged helix DNA-binding domain"/>
    <property type="match status" value="1"/>
</dbReference>
<accession>A0A6V8SMP6</accession>
<dbReference type="InterPro" id="IPR015421">
    <property type="entry name" value="PyrdxlP-dep_Trfase_major"/>
</dbReference>
<keyword evidence="5" id="KW-0804">Transcription</keyword>
<dbReference type="CDD" id="cd00609">
    <property type="entry name" value="AAT_like"/>
    <property type="match status" value="1"/>
</dbReference>
<organism evidence="7 8">
    <name type="scientific">Clostridium fungisolvens</name>
    <dbReference type="NCBI Taxonomy" id="1604897"/>
    <lineage>
        <taxon>Bacteria</taxon>
        <taxon>Bacillati</taxon>
        <taxon>Bacillota</taxon>
        <taxon>Clostridia</taxon>
        <taxon>Eubacteriales</taxon>
        <taxon>Clostridiaceae</taxon>
        <taxon>Clostridium</taxon>
    </lineage>
</organism>
<evidence type="ECO:0000256" key="3">
    <source>
        <dbReference type="ARBA" id="ARBA00023015"/>
    </source>
</evidence>
<evidence type="ECO:0000256" key="1">
    <source>
        <dbReference type="ARBA" id="ARBA00005384"/>
    </source>
</evidence>
<dbReference type="GO" id="GO:0003700">
    <property type="term" value="F:DNA-binding transcription factor activity"/>
    <property type="evidence" value="ECO:0007669"/>
    <property type="project" value="InterPro"/>
</dbReference>
<dbReference type="CDD" id="cd07377">
    <property type="entry name" value="WHTH_GntR"/>
    <property type="match status" value="1"/>
</dbReference>
<keyword evidence="2" id="KW-0663">Pyridoxal phosphate</keyword>
<dbReference type="GO" id="GO:0008483">
    <property type="term" value="F:transaminase activity"/>
    <property type="evidence" value="ECO:0007669"/>
    <property type="project" value="UniProtKB-KW"/>
</dbReference>
<evidence type="ECO:0000256" key="5">
    <source>
        <dbReference type="ARBA" id="ARBA00023163"/>
    </source>
</evidence>
<comment type="similarity">
    <text evidence="1">In the C-terminal section; belongs to the class-I pyridoxal-phosphate-dependent aminotransferase family.</text>
</comment>
<comment type="caution">
    <text evidence="7">The sequence shown here is derived from an EMBL/GenBank/DDBJ whole genome shotgun (WGS) entry which is preliminary data.</text>
</comment>
<gene>
    <name evidence="7" type="ORF">bsdtw1_04714</name>
</gene>
<dbReference type="Pfam" id="PF00392">
    <property type="entry name" value="GntR"/>
    <property type="match status" value="1"/>
</dbReference>
<evidence type="ECO:0000313" key="7">
    <source>
        <dbReference type="EMBL" id="GFP78489.1"/>
    </source>
</evidence>
<keyword evidence="4" id="KW-0238">DNA-binding</keyword>
<dbReference type="InterPro" id="IPR015424">
    <property type="entry name" value="PyrdxlP-dep_Trfase"/>
</dbReference>
<dbReference type="PANTHER" id="PTHR46577">
    <property type="entry name" value="HTH-TYPE TRANSCRIPTIONAL REGULATORY PROTEIN GABR"/>
    <property type="match status" value="1"/>
</dbReference>
<keyword evidence="3" id="KW-0805">Transcription regulation</keyword>
<dbReference type="PROSITE" id="PS50949">
    <property type="entry name" value="HTH_GNTR"/>
    <property type="match status" value="1"/>
</dbReference>
<dbReference type="InterPro" id="IPR051446">
    <property type="entry name" value="HTH_trans_reg/aminotransferase"/>
</dbReference>
<proteinExistence type="inferred from homology"/>
<dbReference type="Proteomes" id="UP000580568">
    <property type="component" value="Unassembled WGS sequence"/>
</dbReference>
<dbReference type="Pfam" id="PF00155">
    <property type="entry name" value="Aminotran_1_2"/>
    <property type="match status" value="1"/>
</dbReference>
<dbReference type="SMART" id="SM00345">
    <property type="entry name" value="HTH_GNTR"/>
    <property type="match status" value="1"/>
</dbReference>
<evidence type="ECO:0000313" key="8">
    <source>
        <dbReference type="Proteomes" id="UP000580568"/>
    </source>
</evidence>
<dbReference type="PANTHER" id="PTHR46577:SF1">
    <property type="entry name" value="HTH-TYPE TRANSCRIPTIONAL REGULATORY PROTEIN GABR"/>
    <property type="match status" value="1"/>
</dbReference>
<protein>
    <submittedName>
        <fullName evidence="7">Histidinol-phosphate aminotransferase</fullName>
    </submittedName>
</protein>
<evidence type="ECO:0000256" key="4">
    <source>
        <dbReference type="ARBA" id="ARBA00023125"/>
    </source>
</evidence>
<evidence type="ECO:0000259" key="6">
    <source>
        <dbReference type="PROSITE" id="PS50949"/>
    </source>
</evidence>
<dbReference type="InterPro" id="IPR004839">
    <property type="entry name" value="Aminotransferase_I/II_large"/>
</dbReference>
<dbReference type="SUPFAM" id="SSF53383">
    <property type="entry name" value="PLP-dependent transferases"/>
    <property type="match status" value="1"/>
</dbReference>
<sequence>MDSIYKKIVSDIEDDIHRGIYKSGEKMPSIRKLSIKYNCSQNTVVKAFDTLRYNHVIYSIPQSGYYVVEKNLENNIENSKIINFDTGNPTIGTMSTPDLKHCLDRAADIYNNTSLNNTMSGVESLRKLLSKYLSDFQIFVDIKNIFITLGVQQTLSILTLMPFPNKKTKILIEQPTYRHYIDFLKYSKSDVLTIERNESGLDIKELERLFKDEDIKFFYTVPRNHSPLGTSLCKKQRKAIASLAAKYDVYIVEDDYFGDISIDTKYDPIYCYSDHKHSIYLKSFSKIMPWTRIGLIVVPSSLLDTFEEHIHFSYYSSYFSASLISQATLEIYIRSNILKKHTDSISKELYEKHIALRKHFKILKGYGIEPTGNNFCFYSYLCLPEWINEDTLIEKLEENSVLVRSGRFFYFDEASYRKGIRISIASVSIGDIDKGLGIIESVVKSLHDKYLQNTTIL</sequence>
<evidence type="ECO:0000256" key="2">
    <source>
        <dbReference type="ARBA" id="ARBA00022898"/>
    </source>
</evidence>
<name>A0A6V8SMP6_9CLOT</name>
<keyword evidence="7" id="KW-0032">Aminotransferase</keyword>
<feature type="domain" description="HTH gntR-type" evidence="6">
    <location>
        <begin position="2"/>
        <end position="70"/>
    </location>
</feature>
<keyword evidence="7" id="KW-0808">Transferase</keyword>
<dbReference type="RefSeq" id="WP_183279983.1">
    <property type="nucleotide sequence ID" value="NZ_BLZR01000002.1"/>
</dbReference>
<reference evidence="7 8" key="1">
    <citation type="submission" date="2020-07" db="EMBL/GenBank/DDBJ databases">
        <title>A new beta-1,3-glucan-decomposing anaerobic bacterium isolated from anoxic soil subjected to biological soil disinfestation.</title>
        <authorList>
            <person name="Ueki A."/>
            <person name="Tonouchi A."/>
        </authorList>
    </citation>
    <scope>NUCLEOTIDE SEQUENCE [LARGE SCALE GENOMIC DNA]</scope>
    <source>
        <strain evidence="7 8">TW1</strain>
    </source>
</reference>
<dbReference type="InterPro" id="IPR036390">
    <property type="entry name" value="WH_DNA-bd_sf"/>
</dbReference>